<protein>
    <submittedName>
        <fullName evidence="1">Uncharacterized protein</fullName>
    </submittedName>
</protein>
<accession>A0A6M0RNY0</accession>
<reference evidence="1 2" key="1">
    <citation type="journal article" date="2020" name="Microb. Ecol.">
        <title>Ecogenomics of the Marine Benthic Filamentous Cyanobacterium Adonisia.</title>
        <authorList>
            <person name="Walter J.M."/>
            <person name="Coutinho F.H."/>
            <person name="Leomil L."/>
            <person name="Hargreaves P.I."/>
            <person name="Campeao M.E."/>
            <person name="Vieira V.V."/>
            <person name="Silva B.S."/>
            <person name="Fistarol G.O."/>
            <person name="Salomon P.S."/>
            <person name="Sawabe T."/>
            <person name="Mino S."/>
            <person name="Hosokawa M."/>
            <person name="Miyashita H."/>
            <person name="Maruyama F."/>
            <person name="van Verk M.C."/>
            <person name="Dutilh B.E."/>
            <person name="Thompson C.C."/>
            <person name="Thompson F.L."/>
        </authorList>
    </citation>
    <scope>NUCLEOTIDE SEQUENCE [LARGE SCALE GENOMIC DNA]</scope>
    <source>
        <strain evidence="1 2">CCMR0081</strain>
    </source>
</reference>
<comment type="caution">
    <text evidence="1">The sequence shown here is derived from an EMBL/GenBank/DDBJ whole genome shotgun (WGS) entry which is preliminary data.</text>
</comment>
<evidence type="ECO:0000313" key="1">
    <source>
        <dbReference type="EMBL" id="NEZ57876.1"/>
    </source>
</evidence>
<name>A0A6M0RNY0_9CYAN</name>
<dbReference type="RefSeq" id="WP_163700042.1">
    <property type="nucleotide sequence ID" value="NZ_QXHD01000004.1"/>
</dbReference>
<sequence length="327" mass="37239">MFRNKHQKAGVNAQAALNQSLSKPLLYVLAHGEASGDPGQINQAVFNGQTDVSIARGELELRKAIQSLAFITETSINSLPTLTALSLPGAAIPLFWTIHTFLQHQYEKPGLDNRINRRNHDARLLFKQLAQLDLSPWYAQSVTQVAPDNLPAEVHFPPEHPIPGQMYRHYPYNIKDKGHLYYPVNNYFSMLFEEREQELITLLSDLGATQIIIESVSGDEAVADKEGYRKVFEYTPRPLTAPNAINVQGYHWLVYEPTWQSVLNERFRGLTSIEFTFDMDVMGLLRTQIQSIDQLMSELDSMVPPADYKETIYQQVIKVRRVHVQFG</sequence>
<dbReference type="AlphaFoldDB" id="A0A6M0RNY0"/>
<dbReference type="EMBL" id="QXHD01000004">
    <property type="protein sequence ID" value="NEZ57876.1"/>
    <property type="molecule type" value="Genomic_DNA"/>
</dbReference>
<dbReference type="Proteomes" id="UP000481033">
    <property type="component" value="Unassembled WGS sequence"/>
</dbReference>
<keyword evidence="2" id="KW-1185">Reference proteome</keyword>
<proteinExistence type="predicted"/>
<gene>
    <name evidence="1" type="ORF">DXZ20_19970</name>
</gene>
<evidence type="ECO:0000313" key="2">
    <source>
        <dbReference type="Proteomes" id="UP000481033"/>
    </source>
</evidence>
<organism evidence="1 2">
    <name type="scientific">Adonisia turfae CCMR0081</name>
    <dbReference type="NCBI Taxonomy" id="2292702"/>
    <lineage>
        <taxon>Bacteria</taxon>
        <taxon>Bacillati</taxon>
        <taxon>Cyanobacteriota</taxon>
        <taxon>Adonisia</taxon>
        <taxon>Adonisia turfae</taxon>
    </lineage>
</organism>